<evidence type="ECO:0000313" key="9">
    <source>
        <dbReference type="EMBL" id="GIJ62450.1"/>
    </source>
</evidence>
<evidence type="ECO:0000256" key="5">
    <source>
        <dbReference type="PROSITE-ProRule" id="PRU01240"/>
    </source>
</evidence>
<evidence type="ECO:0000256" key="7">
    <source>
        <dbReference type="SAM" id="SignalP"/>
    </source>
</evidence>
<evidence type="ECO:0000313" key="10">
    <source>
        <dbReference type="Proteomes" id="UP000612585"/>
    </source>
</evidence>
<dbReference type="InterPro" id="IPR050131">
    <property type="entry name" value="Peptidase_S8_subtilisin-like"/>
</dbReference>
<dbReference type="GO" id="GO:0004252">
    <property type="term" value="F:serine-type endopeptidase activity"/>
    <property type="evidence" value="ECO:0007669"/>
    <property type="project" value="InterPro"/>
</dbReference>
<evidence type="ECO:0000256" key="6">
    <source>
        <dbReference type="SAM" id="Phobius"/>
    </source>
</evidence>
<reference evidence="9" key="1">
    <citation type="submission" date="2021-01" db="EMBL/GenBank/DDBJ databases">
        <title>Whole genome shotgun sequence of Virgisporangium aurantiacum NBRC 16421.</title>
        <authorList>
            <person name="Komaki H."/>
            <person name="Tamura T."/>
        </authorList>
    </citation>
    <scope>NUCLEOTIDE SEQUENCE</scope>
    <source>
        <strain evidence="9">NBRC 16421</strain>
    </source>
</reference>
<feature type="domain" description="Peptidase S8/S53" evidence="8">
    <location>
        <begin position="67"/>
        <end position="305"/>
    </location>
</feature>
<protein>
    <recommendedName>
        <fullName evidence="8">Peptidase S8/S53 domain-containing protein</fullName>
    </recommendedName>
</protein>
<dbReference type="InterPro" id="IPR036852">
    <property type="entry name" value="Peptidase_S8/S53_dom_sf"/>
</dbReference>
<feature type="transmembrane region" description="Helical" evidence="6">
    <location>
        <begin position="353"/>
        <end position="374"/>
    </location>
</feature>
<evidence type="ECO:0000256" key="4">
    <source>
        <dbReference type="ARBA" id="ARBA00022825"/>
    </source>
</evidence>
<keyword evidence="6" id="KW-1133">Transmembrane helix</keyword>
<dbReference type="AlphaFoldDB" id="A0A8J3ZJ34"/>
<evidence type="ECO:0000259" key="8">
    <source>
        <dbReference type="Pfam" id="PF00082"/>
    </source>
</evidence>
<organism evidence="9 10">
    <name type="scientific">Virgisporangium aurantiacum</name>
    <dbReference type="NCBI Taxonomy" id="175570"/>
    <lineage>
        <taxon>Bacteria</taxon>
        <taxon>Bacillati</taxon>
        <taxon>Actinomycetota</taxon>
        <taxon>Actinomycetes</taxon>
        <taxon>Micromonosporales</taxon>
        <taxon>Micromonosporaceae</taxon>
        <taxon>Virgisporangium</taxon>
    </lineage>
</organism>
<comment type="caution">
    <text evidence="9">The sequence shown here is derived from an EMBL/GenBank/DDBJ whole genome shotgun (WGS) entry which is preliminary data.</text>
</comment>
<keyword evidence="10" id="KW-1185">Reference proteome</keyword>
<feature type="chain" id="PRO_5035181439" description="Peptidase S8/S53 domain-containing protein" evidence="7">
    <location>
        <begin position="23"/>
        <end position="385"/>
    </location>
</feature>
<comment type="caution">
    <text evidence="5">Lacks conserved residue(s) required for the propagation of feature annotation.</text>
</comment>
<dbReference type="Pfam" id="PF00082">
    <property type="entry name" value="Peptidase_S8"/>
    <property type="match status" value="1"/>
</dbReference>
<dbReference type="Proteomes" id="UP000612585">
    <property type="component" value="Unassembled WGS sequence"/>
</dbReference>
<keyword evidence="6" id="KW-0472">Membrane</keyword>
<dbReference type="PANTHER" id="PTHR43806:SF11">
    <property type="entry name" value="CEREVISIN-RELATED"/>
    <property type="match status" value="1"/>
</dbReference>
<keyword evidence="2" id="KW-0645">Protease</keyword>
<dbReference type="EMBL" id="BOPG01000078">
    <property type="protein sequence ID" value="GIJ62450.1"/>
    <property type="molecule type" value="Genomic_DNA"/>
</dbReference>
<dbReference type="Gene3D" id="3.40.50.200">
    <property type="entry name" value="Peptidase S8/S53 domain"/>
    <property type="match status" value="1"/>
</dbReference>
<name>A0A8J3ZJ34_9ACTN</name>
<comment type="similarity">
    <text evidence="1 5">Belongs to the peptidase S8 family.</text>
</comment>
<sequence>MRLKVVLAAASVAALALPAAEAAADPAPPALPAPASGCVGASAVTVRDLPWATARMAPYLLSRLTDGQGVTVAVLDSGVSAGAAGLAGAVDGGVDVVSGGPATTDCLGRGTAFAAIIAGRPVPGSGVVGMAPGAGILPVRIIDPQGRVTAAALATGIREAARRGARVILVGTGLAEDNPDLRAAVADAVAHDALVVAPVNDRTRGEAGRPPAAWFPAADPQVLAVGGVAVDGKPTEVTGPAAGVDVLAPAQGAVVPGPSGIGHYGVGGTGVAAAFVAGAAALVRAAHPELSEAAVRTRLLDTAERPGTGGPGTVDPYAAATTVDVASGQRTVPDRPPVSLPEASAGDPAVTRAWLLCGTLGGATLLALVVLWLVRTRRSGAPPLA</sequence>
<accession>A0A8J3ZJ34</accession>
<gene>
    <name evidence="9" type="ORF">Vau01_099660</name>
</gene>
<keyword evidence="7" id="KW-0732">Signal</keyword>
<dbReference type="GO" id="GO:0006508">
    <property type="term" value="P:proteolysis"/>
    <property type="evidence" value="ECO:0007669"/>
    <property type="project" value="UniProtKB-KW"/>
</dbReference>
<dbReference type="InterPro" id="IPR015500">
    <property type="entry name" value="Peptidase_S8_subtilisin-rel"/>
</dbReference>
<feature type="signal peptide" evidence="7">
    <location>
        <begin position="1"/>
        <end position="22"/>
    </location>
</feature>
<keyword evidence="6" id="KW-0812">Transmembrane</keyword>
<dbReference type="InterPro" id="IPR000209">
    <property type="entry name" value="Peptidase_S8/S53_dom"/>
</dbReference>
<dbReference type="PANTHER" id="PTHR43806">
    <property type="entry name" value="PEPTIDASE S8"/>
    <property type="match status" value="1"/>
</dbReference>
<evidence type="ECO:0000256" key="3">
    <source>
        <dbReference type="ARBA" id="ARBA00022801"/>
    </source>
</evidence>
<dbReference type="RefSeq" id="WP_204008114.1">
    <property type="nucleotide sequence ID" value="NZ_BOPG01000078.1"/>
</dbReference>
<keyword evidence="4" id="KW-0720">Serine protease</keyword>
<evidence type="ECO:0000256" key="1">
    <source>
        <dbReference type="ARBA" id="ARBA00011073"/>
    </source>
</evidence>
<dbReference type="PRINTS" id="PR00723">
    <property type="entry name" value="SUBTILISIN"/>
</dbReference>
<dbReference type="PROSITE" id="PS51892">
    <property type="entry name" value="SUBTILASE"/>
    <property type="match status" value="1"/>
</dbReference>
<proteinExistence type="inferred from homology"/>
<evidence type="ECO:0000256" key="2">
    <source>
        <dbReference type="ARBA" id="ARBA00022670"/>
    </source>
</evidence>
<keyword evidence="3" id="KW-0378">Hydrolase</keyword>
<dbReference type="SUPFAM" id="SSF52743">
    <property type="entry name" value="Subtilisin-like"/>
    <property type="match status" value="1"/>
</dbReference>